<evidence type="ECO:0000313" key="2">
    <source>
        <dbReference type="EMBL" id="GAA2429313.1"/>
    </source>
</evidence>
<feature type="compositionally biased region" description="Low complexity" evidence="1">
    <location>
        <begin position="1"/>
        <end position="13"/>
    </location>
</feature>
<dbReference type="EMBL" id="BAAATK010000008">
    <property type="protein sequence ID" value="GAA2429313.1"/>
    <property type="molecule type" value="Genomic_DNA"/>
</dbReference>
<keyword evidence="3" id="KW-1185">Reference proteome</keyword>
<feature type="compositionally biased region" description="Low complexity" evidence="1">
    <location>
        <begin position="75"/>
        <end position="84"/>
    </location>
</feature>
<feature type="region of interest" description="Disordered" evidence="1">
    <location>
        <begin position="1"/>
        <end position="149"/>
    </location>
</feature>
<gene>
    <name evidence="2" type="ORF">GCM10010421_16690</name>
</gene>
<feature type="compositionally biased region" description="Basic and acidic residues" evidence="1">
    <location>
        <begin position="56"/>
        <end position="74"/>
    </location>
</feature>
<name>A0ABP5WKB9_9ACTN</name>
<feature type="compositionally biased region" description="Low complexity" evidence="1">
    <location>
        <begin position="126"/>
        <end position="137"/>
    </location>
</feature>
<reference evidence="3" key="1">
    <citation type="journal article" date="2019" name="Int. J. Syst. Evol. Microbiol.">
        <title>The Global Catalogue of Microorganisms (GCM) 10K type strain sequencing project: providing services to taxonomists for standard genome sequencing and annotation.</title>
        <authorList>
            <consortium name="The Broad Institute Genomics Platform"/>
            <consortium name="The Broad Institute Genome Sequencing Center for Infectious Disease"/>
            <person name="Wu L."/>
            <person name="Ma J."/>
        </authorList>
    </citation>
    <scope>NUCLEOTIDE SEQUENCE [LARGE SCALE GENOMIC DNA]</scope>
    <source>
        <strain evidence="3">JCM 6922</strain>
    </source>
</reference>
<proteinExistence type="predicted"/>
<comment type="caution">
    <text evidence="2">The sequence shown here is derived from an EMBL/GenBank/DDBJ whole genome shotgun (WGS) entry which is preliminary data.</text>
</comment>
<accession>A0ABP5WKB9</accession>
<dbReference type="Proteomes" id="UP001500460">
    <property type="component" value="Unassembled WGS sequence"/>
</dbReference>
<evidence type="ECO:0008006" key="4">
    <source>
        <dbReference type="Google" id="ProtNLM"/>
    </source>
</evidence>
<feature type="compositionally biased region" description="Gly residues" evidence="1">
    <location>
        <begin position="85"/>
        <end position="94"/>
    </location>
</feature>
<protein>
    <recommendedName>
        <fullName evidence="4">Secreted protein</fullName>
    </recommendedName>
</protein>
<feature type="compositionally biased region" description="Basic residues" evidence="1">
    <location>
        <begin position="139"/>
        <end position="149"/>
    </location>
</feature>
<evidence type="ECO:0000256" key="1">
    <source>
        <dbReference type="SAM" id="MobiDB-lite"/>
    </source>
</evidence>
<evidence type="ECO:0000313" key="3">
    <source>
        <dbReference type="Proteomes" id="UP001500460"/>
    </source>
</evidence>
<sequence length="149" mass="15689">MTQRRTGTERTQQAWSRGPFGNKGALAVAYRRSARSWDGSTRADTAVMGPTSSPYDGRDGPRPDRNPIRNDRPRAVPADAFAPGAAGGPAGGGPDAVRRLSEAVQRVAGDSRRPRAHRRGRPPAAPAVSAPGAAPARPVRPRAARGRGR</sequence>
<organism evidence="2 3">
    <name type="scientific">Streptomyces glaucus</name>
    <dbReference type="NCBI Taxonomy" id="284029"/>
    <lineage>
        <taxon>Bacteria</taxon>
        <taxon>Bacillati</taxon>
        <taxon>Actinomycetota</taxon>
        <taxon>Actinomycetes</taxon>
        <taxon>Kitasatosporales</taxon>
        <taxon>Streptomycetaceae</taxon>
        <taxon>Streptomyces</taxon>
    </lineage>
</organism>